<reference evidence="1" key="1">
    <citation type="journal article" date="2014" name="Front. Microbiol.">
        <title>High frequency of phylogenetically diverse reductive dehalogenase-homologous genes in deep subseafloor sedimentary metagenomes.</title>
        <authorList>
            <person name="Kawai M."/>
            <person name="Futagami T."/>
            <person name="Toyoda A."/>
            <person name="Takaki Y."/>
            <person name="Nishi S."/>
            <person name="Hori S."/>
            <person name="Arai W."/>
            <person name="Tsubouchi T."/>
            <person name="Morono Y."/>
            <person name="Uchiyama I."/>
            <person name="Ito T."/>
            <person name="Fujiyama A."/>
            <person name="Inagaki F."/>
            <person name="Takami H."/>
        </authorList>
    </citation>
    <scope>NUCLEOTIDE SEQUENCE</scope>
    <source>
        <strain evidence="1">Expedition CK06-06</strain>
    </source>
</reference>
<dbReference type="AlphaFoldDB" id="X0Y6T2"/>
<sequence>RPIVLVLVVVLVLDTFFCSRCPSVGVRRPGGTAPGRARTASWRSAADVDRHKTVAFEDSSEKTLAFGARER</sequence>
<dbReference type="EMBL" id="BARS01044107">
    <property type="protein sequence ID" value="GAG32596.1"/>
    <property type="molecule type" value="Genomic_DNA"/>
</dbReference>
<comment type="caution">
    <text evidence="1">The sequence shown here is derived from an EMBL/GenBank/DDBJ whole genome shotgun (WGS) entry which is preliminary data.</text>
</comment>
<feature type="non-terminal residue" evidence="1">
    <location>
        <position position="1"/>
    </location>
</feature>
<name>X0Y6T2_9ZZZZ</name>
<accession>X0Y6T2</accession>
<proteinExistence type="predicted"/>
<gene>
    <name evidence="1" type="ORF">S01H1_66688</name>
</gene>
<protein>
    <submittedName>
        <fullName evidence="1">Uncharacterized protein</fullName>
    </submittedName>
</protein>
<organism evidence="1">
    <name type="scientific">marine sediment metagenome</name>
    <dbReference type="NCBI Taxonomy" id="412755"/>
    <lineage>
        <taxon>unclassified sequences</taxon>
        <taxon>metagenomes</taxon>
        <taxon>ecological metagenomes</taxon>
    </lineage>
</organism>
<evidence type="ECO:0000313" key="1">
    <source>
        <dbReference type="EMBL" id="GAG32596.1"/>
    </source>
</evidence>